<organism evidence="1 2">
    <name type="scientific">Delftia acidovorans</name>
    <name type="common">Pseudomonas acidovorans</name>
    <name type="synonym">Comamonas acidovorans</name>
    <dbReference type="NCBI Taxonomy" id="80866"/>
    <lineage>
        <taxon>Bacteria</taxon>
        <taxon>Pseudomonadati</taxon>
        <taxon>Pseudomonadota</taxon>
        <taxon>Betaproteobacteria</taxon>
        <taxon>Burkholderiales</taxon>
        <taxon>Comamonadaceae</taxon>
        <taxon>Delftia</taxon>
    </lineage>
</organism>
<proteinExistence type="predicted"/>
<gene>
    <name evidence="1" type="ORF">SGN30_22610</name>
</gene>
<dbReference type="AlphaFoldDB" id="A0AAJ2R5J3"/>
<evidence type="ECO:0000313" key="2">
    <source>
        <dbReference type="Proteomes" id="UP001287445"/>
    </source>
</evidence>
<dbReference type="EMBL" id="JAWWMZ010000010">
    <property type="protein sequence ID" value="MDX4956216.1"/>
    <property type="molecule type" value="Genomic_DNA"/>
</dbReference>
<dbReference type="RefSeq" id="WP_319075618.1">
    <property type="nucleotide sequence ID" value="NZ_JAWWMZ010000010.1"/>
</dbReference>
<comment type="caution">
    <text evidence="1">The sequence shown here is derived from an EMBL/GenBank/DDBJ whole genome shotgun (WGS) entry which is preliminary data.</text>
</comment>
<name>A0AAJ2R5J3_DELAC</name>
<protein>
    <submittedName>
        <fullName evidence="1">Uncharacterized protein</fullName>
    </submittedName>
</protein>
<sequence>MTLLEILAQYMTKWPAGFGRVIQDDSGAVLACAGFGARYPFLQLPVIATDRATAVVAEPKWKAQRAQAQQKGPA</sequence>
<reference evidence="1" key="1">
    <citation type="submission" date="2023-11" db="EMBL/GenBank/DDBJ databases">
        <title>Identification and selenium tolerance of Delftia acidovorans R3-25.</title>
        <authorList>
            <person name="Zhang S."/>
            <person name="Liu Y."/>
            <person name="Guo Y."/>
        </authorList>
    </citation>
    <scope>NUCLEOTIDE SEQUENCE</scope>
    <source>
        <strain evidence="1">R3-25</strain>
    </source>
</reference>
<evidence type="ECO:0000313" key="1">
    <source>
        <dbReference type="EMBL" id="MDX4956216.1"/>
    </source>
</evidence>
<dbReference type="Proteomes" id="UP001287445">
    <property type="component" value="Unassembled WGS sequence"/>
</dbReference>
<accession>A0AAJ2R5J3</accession>